<dbReference type="GO" id="GO:0016042">
    <property type="term" value="P:lipid catabolic process"/>
    <property type="evidence" value="ECO:0007669"/>
    <property type="project" value="UniProtKB-KW"/>
</dbReference>
<dbReference type="Pfam" id="PF03403">
    <property type="entry name" value="PAF-AH_p_II"/>
    <property type="match status" value="1"/>
</dbReference>
<evidence type="ECO:0000256" key="1">
    <source>
        <dbReference type="ARBA" id="ARBA00022801"/>
    </source>
</evidence>
<evidence type="ECO:0000256" key="4">
    <source>
        <dbReference type="SAM" id="SignalP"/>
    </source>
</evidence>
<sequence length="403" mass="42807">MLVRVLRCLLVLLLAAAAVDVAARAEAVPSHPAPVVVTLPEPTGPDPIGVTDLHLVDASRRDPYVPGRARELMISVWYPAADVAGVPVRPWLAPDLARMYLQSLTAYGISPSMPSTLAPGHGHIDAPADVSGRGRPVLLFSPGMGMPSELSTAQAEDLASHGFVVVGLGHTYETFATRFPGGRIEKSVLPPADRARTAAQAAAALPIRLADTRFVLDRLADIAAGTDPDADRHPLPRNLARILDMSKVGMFGHSLGGATAAQAMHDDRRISAGANLDGALAGSVIADGLDRPFLLVSAGHTRDDDPGWRQFRADSRGPRPRFRLDGAQHLSFCDNQLIVSALATAAGTSPAITAQLVGTIDPRDSLDLQRGYLRTFFDTTFGRYDDLVRAPGTLLHPEMIPVP</sequence>
<dbReference type="GO" id="GO:0003847">
    <property type="term" value="F:1-alkyl-2-acetylglycerophosphocholine esterase activity"/>
    <property type="evidence" value="ECO:0007669"/>
    <property type="project" value="TreeGrafter"/>
</dbReference>
<evidence type="ECO:0008006" key="7">
    <source>
        <dbReference type="Google" id="ProtNLM"/>
    </source>
</evidence>
<dbReference type="InterPro" id="IPR029058">
    <property type="entry name" value="AB_hydrolase_fold"/>
</dbReference>
<organism evidence="5 6">
    <name type="scientific">Nocardia macrotermitis</name>
    <dbReference type="NCBI Taxonomy" id="2585198"/>
    <lineage>
        <taxon>Bacteria</taxon>
        <taxon>Bacillati</taxon>
        <taxon>Actinomycetota</taxon>
        <taxon>Actinomycetes</taxon>
        <taxon>Mycobacteriales</taxon>
        <taxon>Nocardiaceae</taxon>
        <taxon>Nocardia</taxon>
    </lineage>
</organism>
<dbReference type="PANTHER" id="PTHR10272:SF0">
    <property type="entry name" value="PLATELET-ACTIVATING FACTOR ACETYLHYDROLASE"/>
    <property type="match status" value="1"/>
</dbReference>
<feature type="signal peptide" evidence="4">
    <location>
        <begin position="1"/>
        <end position="27"/>
    </location>
</feature>
<evidence type="ECO:0000313" key="6">
    <source>
        <dbReference type="Proteomes" id="UP000438448"/>
    </source>
</evidence>
<evidence type="ECO:0000256" key="3">
    <source>
        <dbReference type="ARBA" id="ARBA00023098"/>
    </source>
</evidence>
<dbReference type="AlphaFoldDB" id="A0A7K0DET7"/>
<name>A0A7K0DET7_9NOCA</name>
<dbReference type="OrthoDB" id="569821at2"/>
<accession>A0A7K0DET7</accession>
<keyword evidence="4" id="KW-0732">Signal</keyword>
<reference evidence="5 6" key="1">
    <citation type="submission" date="2019-10" db="EMBL/GenBank/DDBJ databases">
        <title>Nocardia macrotermitis sp. nov. and Nocardia aurantia sp. nov., isolated from the gut of fungus growing-termite Macrotermes natalensis.</title>
        <authorList>
            <person name="Benndorf R."/>
            <person name="Schwitalla J."/>
            <person name="Martin K."/>
            <person name="De Beer W."/>
            <person name="Kaster A.-K."/>
            <person name="Vollmers J."/>
            <person name="Poulsen M."/>
            <person name="Beemelmanns C."/>
        </authorList>
    </citation>
    <scope>NUCLEOTIDE SEQUENCE [LARGE SCALE GENOMIC DNA]</scope>
    <source>
        <strain evidence="5 6">RB20</strain>
    </source>
</reference>
<evidence type="ECO:0000256" key="2">
    <source>
        <dbReference type="ARBA" id="ARBA00022963"/>
    </source>
</evidence>
<comment type="caution">
    <text evidence="5">The sequence shown here is derived from an EMBL/GenBank/DDBJ whole genome shotgun (WGS) entry which is preliminary data.</text>
</comment>
<keyword evidence="1" id="KW-0378">Hydrolase</keyword>
<proteinExistence type="predicted"/>
<dbReference type="EMBL" id="WEGK01000031">
    <property type="protein sequence ID" value="MQY24310.1"/>
    <property type="molecule type" value="Genomic_DNA"/>
</dbReference>
<dbReference type="Proteomes" id="UP000438448">
    <property type="component" value="Unassembled WGS sequence"/>
</dbReference>
<dbReference type="SUPFAM" id="SSF53474">
    <property type="entry name" value="alpha/beta-Hydrolases"/>
    <property type="match status" value="1"/>
</dbReference>
<keyword evidence="6" id="KW-1185">Reference proteome</keyword>
<dbReference type="RefSeq" id="WP_153416042.1">
    <property type="nucleotide sequence ID" value="NZ_WEGK01000031.1"/>
</dbReference>
<dbReference type="Gene3D" id="3.40.50.1820">
    <property type="entry name" value="alpha/beta hydrolase"/>
    <property type="match status" value="1"/>
</dbReference>
<protein>
    <recommendedName>
        <fullName evidence="7">Lipase</fullName>
    </recommendedName>
</protein>
<feature type="chain" id="PRO_5029787291" description="Lipase" evidence="4">
    <location>
        <begin position="28"/>
        <end position="403"/>
    </location>
</feature>
<keyword evidence="2" id="KW-0442">Lipid degradation</keyword>
<evidence type="ECO:0000313" key="5">
    <source>
        <dbReference type="EMBL" id="MQY24310.1"/>
    </source>
</evidence>
<dbReference type="PANTHER" id="PTHR10272">
    <property type="entry name" value="PLATELET-ACTIVATING FACTOR ACETYLHYDROLASE"/>
    <property type="match status" value="1"/>
</dbReference>
<gene>
    <name evidence="5" type="ORF">NRB20_74450</name>
</gene>
<keyword evidence="3" id="KW-0443">Lipid metabolism</keyword>